<dbReference type="InterPro" id="IPR011034">
    <property type="entry name" value="Formyl_transferase-like_C_sf"/>
</dbReference>
<dbReference type="InterPro" id="IPR005793">
    <property type="entry name" value="Formyl_trans_C"/>
</dbReference>
<comment type="similarity">
    <text evidence="1">Belongs to the Fmt family.</text>
</comment>
<dbReference type="InterPro" id="IPR005794">
    <property type="entry name" value="Fmt"/>
</dbReference>
<dbReference type="InterPro" id="IPR036477">
    <property type="entry name" value="Formyl_transf_N_sf"/>
</dbReference>
<evidence type="ECO:0000256" key="3">
    <source>
        <dbReference type="ARBA" id="ARBA00022679"/>
    </source>
</evidence>
<dbReference type="CDD" id="cd08646">
    <property type="entry name" value="FMT_core_Met-tRNA-FMT_N"/>
    <property type="match status" value="1"/>
</dbReference>
<feature type="domain" description="Formyl transferase C-terminal" evidence="7">
    <location>
        <begin position="202"/>
        <end position="288"/>
    </location>
</feature>
<dbReference type="CDD" id="cd08704">
    <property type="entry name" value="Met_tRNA_FMT_C"/>
    <property type="match status" value="1"/>
</dbReference>
<gene>
    <name evidence="9" type="ORF">UFOPK1603_01570</name>
    <name evidence="8" type="ORF">UFOPK1711_00135</name>
    <name evidence="10" type="ORF">UFOPK2143_00577</name>
</gene>
<dbReference type="InterPro" id="IPR044135">
    <property type="entry name" value="Met-tRNA-FMT_C"/>
</dbReference>
<dbReference type="Pfam" id="PF00551">
    <property type="entry name" value="Formyl_trans_N"/>
    <property type="match status" value="1"/>
</dbReference>
<reference evidence="9" key="1">
    <citation type="submission" date="2020-05" db="EMBL/GenBank/DDBJ databases">
        <authorList>
            <person name="Chiriac C."/>
            <person name="Salcher M."/>
            <person name="Ghai R."/>
            <person name="Kavagutti S V."/>
        </authorList>
    </citation>
    <scope>NUCLEOTIDE SEQUENCE</scope>
</reference>
<dbReference type="EMBL" id="CAEZTG010000184">
    <property type="protein sequence ID" value="CAB4578153.1"/>
    <property type="molecule type" value="Genomic_DNA"/>
</dbReference>
<keyword evidence="3" id="KW-0808">Transferase</keyword>
<evidence type="ECO:0000313" key="9">
    <source>
        <dbReference type="EMBL" id="CAB4578153.1"/>
    </source>
</evidence>
<dbReference type="SUPFAM" id="SSF50486">
    <property type="entry name" value="FMT C-terminal domain-like"/>
    <property type="match status" value="1"/>
</dbReference>
<evidence type="ECO:0000259" key="6">
    <source>
        <dbReference type="Pfam" id="PF00551"/>
    </source>
</evidence>
<dbReference type="GO" id="GO:0004479">
    <property type="term" value="F:methionyl-tRNA formyltransferase activity"/>
    <property type="evidence" value="ECO:0007669"/>
    <property type="project" value="UniProtKB-EC"/>
</dbReference>
<dbReference type="Gene3D" id="3.40.50.12230">
    <property type="match status" value="1"/>
</dbReference>
<dbReference type="EC" id="2.1.2.9" evidence="2"/>
<evidence type="ECO:0000256" key="4">
    <source>
        <dbReference type="ARBA" id="ARBA00022917"/>
    </source>
</evidence>
<evidence type="ECO:0000256" key="2">
    <source>
        <dbReference type="ARBA" id="ARBA00012261"/>
    </source>
</evidence>
<dbReference type="EMBL" id="CAEZTR010000004">
    <property type="protein sequence ID" value="CAB4564742.1"/>
    <property type="molecule type" value="Genomic_DNA"/>
</dbReference>
<proteinExistence type="inferred from homology"/>
<sequence length="298" mass="31480">MTEPTLARPPARPKRLAYLGTPEVAVEPLKALVRAGFEIPIVISGSDKRRGRGGDLSPSPVKAAALELGLSVSDQLEDVLTAGVDLAVVVAYGRIIPASILELVPMINIHFSLLPKWRGAAPVERALLAGDAETGVCLMDIGIELDTGDVYTRTVTSIAADDTLATLRARLISLGSELLVETLSTDLPIPVPQSGEISYAKKISVAELEIDWTMPASTIERFVRLGGAWTTFRGTRLKVHEVALRAAVGAPGTIDGLVVGCGEGALELVVVQPEGKARQDAAAWRNGARPSSDDRLGQ</sequence>
<evidence type="ECO:0000313" key="8">
    <source>
        <dbReference type="EMBL" id="CAB4564742.1"/>
    </source>
</evidence>
<dbReference type="SUPFAM" id="SSF53328">
    <property type="entry name" value="Formyltransferase"/>
    <property type="match status" value="1"/>
</dbReference>
<dbReference type="EMBL" id="CAEZVV010000021">
    <property type="protein sequence ID" value="CAB4640181.1"/>
    <property type="molecule type" value="Genomic_DNA"/>
</dbReference>
<feature type="region of interest" description="Disordered" evidence="5">
    <location>
        <begin position="279"/>
        <end position="298"/>
    </location>
</feature>
<evidence type="ECO:0000259" key="7">
    <source>
        <dbReference type="Pfam" id="PF02911"/>
    </source>
</evidence>
<dbReference type="PANTHER" id="PTHR11138:SF5">
    <property type="entry name" value="METHIONYL-TRNA FORMYLTRANSFERASE, MITOCHONDRIAL"/>
    <property type="match status" value="1"/>
</dbReference>
<feature type="domain" description="Formyl transferase N-terminal" evidence="6">
    <location>
        <begin position="15"/>
        <end position="183"/>
    </location>
</feature>
<dbReference type="InterPro" id="IPR002376">
    <property type="entry name" value="Formyl_transf_N"/>
</dbReference>
<accession>A0A6J6ETY9</accession>
<keyword evidence="4" id="KW-0648">Protein biosynthesis</keyword>
<evidence type="ECO:0000256" key="1">
    <source>
        <dbReference type="ARBA" id="ARBA00010699"/>
    </source>
</evidence>
<evidence type="ECO:0000313" key="10">
    <source>
        <dbReference type="EMBL" id="CAB4640181.1"/>
    </source>
</evidence>
<evidence type="ECO:0000256" key="5">
    <source>
        <dbReference type="SAM" id="MobiDB-lite"/>
    </source>
</evidence>
<name>A0A6J6ETY9_9ZZZZ</name>
<dbReference type="Pfam" id="PF02911">
    <property type="entry name" value="Formyl_trans_C"/>
    <property type="match status" value="1"/>
</dbReference>
<dbReference type="AlphaFoldDB" id="A0A6J6ETY9"/>
<dbReference type="HAMAP" id="MF_00182">
    <property type="entry name" value="Formyl_trans"/>
    <property type="match status" value="1"/>
</dbReference>
<protein>
    <recommendedName>
        <fullName evidence="2">methionyl-tRNA formyltransferase</fullName>
        <ecNumber evidence="2">2.1.2.9</ecNumber>
    </recommendedName>
</protein>
<organism evidence="9">
    <name type="scientific">freshwater metagenome</name>
    <dbReference type="NCBI Taxonomy" id="449393"/>
    <lineage>
        <taxon>unclassified sequences</taxon>
        <taxon>metagenomes</taxon>
        <taxon>ecological metagenomes</taxon>
    </lineage>
</organism>
<dbReference type="GO" id="GO:0005829">
    <property type="term" value="C:cytosol"/>
    <property type="evidence" value="ECO:0007669"/>
    <property type="project" value="TreeGrafter"/>
</dbReference>
<dbReference type="InterPro" id="IPR041711">
    <property type="entry name" value="Met-tRNA-FMT_N"/>
</dbReference>
<dbReference type="PANTHER" id="PTHR11138">
    <property type="entry name" value="METHIONYL-TRNA FORMYLTRANSFERASE"/>
    <property type="match status" value="1"/>
</dbReference>